<keyword evidence="1" id="KW-1133">Transmembrane helix</keyword>
<keyword evidence="1" id="KW-0472">Membrane</keyword>
<protein>
    <submittedName>
        <fullName evidence="2">DedA family protein</fullName>
    </submittedName>
</protein>
<evidence type="ECO:0000256" key="1">
    <source>
        <dbReference type="SAM" id="Phobius"/>
    </source>
</evidence>
<keyword evidence="1" id="KW-0812">Transmembrane</keyword>
<feature type="transmembrane region" description="Helical" evidence="1">
    <location>
        <begin position="35"/>
        <end position="56"/>
    </location>
</feature>
<reference evidence="2 3" key="2">
    <citation type="journal article" date="2011" name="J. Bacteriol.">
        <title>Complete genome sequence of strain HTCC2503T of Parvularcula bermudensis, the type species of the order "Parvularculales" in the class Alphaproteobacteria.</title>
        <authorList>
            <person name="Oh H.M."/>
            <person name="Kang I."/>
            <person name="Vergin K.L."/>
            <person name="Kang D."/>
            <person name="Rhee K.H."/>
            <person name="Giovannoni S.J."/>
            <person name="Cho J.C."/>
        </authorList>
    </citation>
    <scope>NUCLEOTIDE SEQUENCE [LARGE SCALE GENOMIC DNA]</scope>
    <source>
        <strain evidence="3">ATCC BAA-594 / HTCC2503 / KCTC 12087</strain>
    </source>
</reference>
<evidence type="ECO:0000313" key="3">
    <source>
        <dbReference type="Proteomes" id="UP000001302"/>
    </source>
</evidence>
<dbReference type="KEGG" id="pbr:PB2503_00380"/>
<dbReference type="EMBL" id="CP002156">
    <property type="protein sequence ID" value="ADM10843.1"/>
    <property type="molecule type" value="Genomic_DNA"/>
</dbReference>
<proteinExistence type="predicted"/>
<gene>
    <name evidence="2" type="ordered locus">PB2503_00380</name>
</gene>
<dbReference type="HOGENOM" id="CLU_2736365_0_0_5"/>
<keyword evidence="3" id="KW-1185">Reference proteome</keyword>
<reference evidence="3" key="1">
    <citation type="submission" date="2010-08" db="EMBL/GenBank/DDBJ databases">
        <title>Genome sequence of Parvularcula bermudensis HTCC2503.</title>
        <authorList>
            <person name="Kang D.-M."/>
            <person name="Oh H.-M."/>
            <person name="Cho J.-C."/>
        </authorList>
    </citation>
    <scope>NUCLEOTIDE SEQUENCE [LARGE SCALE GENOMIC DNA]</scope>
    <source>
        <strain evidence="3">ATCC BAA-594 / HTCC2503 / KCTC 12087</strain>
    </source>
</reference>
<dbReference type="STRING" id="314260.PB2503_00380"/>
<dbReference type="eggNOG" id="COG0586">
    <property type="taxonomic scope" value="Bacteria"/>
</dbReference>
<sequence length="71" mass="8057">MSPRRFYLYTATGTFAWTAFLTLVGFWLGENYDAVEAWINPVSNVIAAGLAGWYLYRVATFQRRVRGSSAQ</sequence>
<organism evidence="2 3">
    <name type="scientific">Parvularcula bermudensis (strain ATCC BAA-594 / HTCC2503 / KCTC 12087)</name>
    <dbReference type="NCBI Taxonomy" id="314260"/>
    <lineage>
        <taxon>Bacteria</taxon>
        <taxon>Pseudomonadati</taxon>
        <taxon>Pseudomonadota</taxon>
        <taxon>Alphaproteobacteria</taxon>
        <taxon>Parvularculales</taxon>
        <taxon>Parvularculaceae</taxon>
        <taxon>Parvularcula</taxon>
    </lineage>
</organism>
<accession>E0TII5</accession>
<name>E0TII5_PARBH</name>
<dbReference type="Proteomes" id="UP000001302">
    <property type="component" value="Chromosome"/>
</dbReference>
<dbReference type="RefSeq" id="WP_013301817.1">
    <property type="nucleotide sequence ID" value="NC_014414.1"/>
</dbReference>
<dbReference type="AlphaFoldDB" id="E0TII5"/>
<feature type="transmembrane region" description="Helical" evidence="1">
    <location>
        <begin position="7"/>
        <end position="29"/>
    </location>
</feature>
<evidence type="ECO:0000313" key="2">
    <source>
        <dbReference type="EMBL" id="ADM10843.1"/>
    </source>
</evidence>